<dbReference type="GO" id="GO:0009247">
    <property type="term" value="P:glycolipid biosynthetic process"/>
    <property type="evidence" value="ECO:0007669"/>
    <property type="project" value="UniProtKB-ARBA"/>
</dbReference>
<comment type="subcellular location">
    <subcellularLocation>
        <location evidence="1">Cell inner membrane</location>
    </subcellularLocation>
</comment>
<evidence type="ECO:0000256" key="7">
    <source>
        <dbReference type="SAM" id="MobiDB-lite"/>
    </source>
</evidence>
<dbReference type="GeneID" id="94684814"/>
<dbReference type="AlphaFoldDB" id="A0A9Q3W139"/>
<keyword evidence="8" id="KW-0812">Transmembrane</keyword>
<gene>
    <name evidence="9" type="ORF">LZG35_01815</name>
</gene>
<dbReference type="KEGG" id="axe:P40_00305"/>
<evidence type="ECO:0000256" key="2">
    <source>
        <dbReference type="ARBA" id="ARBA00022475"/>
    </source>
</evidence>
<dbReference type="RefSeq" id="WP_026948825.1">
    <property type="nucleotide sequence ID" value="NZ_CBDDTQ010000003.1"/>
</dbReference>
<feature type="compositionally biased region" description="Polar residues" evidence="7">
    <location>
        <begin position="324"/>
        <end position="333"/>
    </location>
</feature>
<keyword evidence="4" id="KW-0808">Transferase</keyword>
<dbReference type="CDD" id="cd07984">
    <property type="entry name" value="LPLAT_LABLAT-like"/>
    <property type="match status" value="1"/>
</dbReference>
<dbReference type="Proteomes" id="UP001107961">
    <property type="component" value="Unassembled WGS sequence"/>
</dbReference>
<dbReference type="PANTHER" id="PTHR30606">
    <property type="entry name" value="LIPID A BIOSYNTHESIS LAUROYL ACYLTRANSFERASE"/>
    <property type="match status" value="1"/>
</dbReference>
<evidence type="ECO:0000256" key="5">
    <source>
        <dbReference type="ARBA" id="ARBA00023136"/>
    </source>
</evidence>
<evidence type="ECO:0000256" key="6">
    <source>
        <dbReference type="ARBA" id="ARBA00023315"/>
    </source>
</evidence>
<dbReference type="PANTHER" id="PTHR30606:SF10">
    <property type="entry name" value="PHOSPHATIDYLINOSITOL MANNOSIDE ACYLTRANSFERASE"/>
    <property type="match status" value="1"/>
</dbReference>
<feature type="region of interest" description="Disordered" evidence="7">
    <location>
        <begin position="318"/>
        <end position="339"/>
    </location>
</feature>
<proteinExistence type="predicted"/>
<protein>
    <submittedName>
        <fullName evidence="9">Lysophospholipid acyltransferase family protein</fullName>
    </submittedName>
</protein>
<sequence>MTPRQRGRRLWWLMRLFAWLPLPVATGLGAFLAGLMTRVPLRYASAYRVALINVLAAYPDMPLAEARRIARQSVCELGRTLTEFAHVWSRPVEETLARFSHIHGEAAFLEASASERPVLLLSLHQGSWENINLYLGQKGNTTVMYQPHPATLLDEVVKLARERTGCRLVPTNSQGVKEGLATMRAGGTLALLADHNPGSRANPYVPFFGHAVPTPALVGKLVRRFRPHIFVVSCYRGEGGVRDIQVHFEPAPDIENAEDDSAILSALNHHLARCISRKPTQYQWTYKRFKWRPGGRRLWYRQSLVLLRRAAHGEDRSALGLAPDTTTARNASVPSEGKA</sequence>
<feature type="transmembrane region" description="Helical" evidence="8">
    <location>
        <begin position="12"/>
        <end position="35"/>
    </location>
</feature>
<keyword evidence="6 9" id="KW-0012">Acyltransferase</keyword>
<dbReference type="InterPro" id="IPR004960">
    <property type="entry name" value="LipA_acyltrans"/>
</dbReference>
<reference evidence="9" key="1">
    <citation type="submission" date="2022-01" db="EMBL/GenBank/DDBJ databases">
        <authorList>
            <person name="Karlyshev A.V."/>
            <person name="Jaspars M."/>
        </authorList>
    </citation>
    <scope>NUCLEOTIDE SEQUENCE</scope>
    <source>
        <strain evidence="9">AGSA3-2</strain>
    </source>
</reference>
<keyword evidence="8" id="KW-1133">Transmembrane helix</keyword>
<dbReference type="GO" id="GO:0005886">
    <property type="term" value="C:plasma membrane"/>
    <property type="evidence" value="ECO:0007669"/>
    <property type="project" value="UniProtKB-SubCell"/>
</dbReference>
<evidence type="ECO:0000256" key="3">
    <source>
        <dbReference type="ARBA" id="ARBA00022519"/>
    </source>
</evidence>
<evidence type="ECO:0000313" key="9">
    <source>
        <dbReference type="EMBL" id="MCE7507356.1"/>
    </source>
</evidence>
<keyword evidence="10" id="KW-1185">Reference proteome</keyword>
<organism evidence="9 10">
    <name type="scientific">Alloalcanivorax xenomutans</name>
    <dbReference type="NCBI Taxonomy" id="1094342"/>
    <lineage>
        <taxon>Bacteria</taxon>
        <taxon>Pseudomonadati</taxon>
        <taxon>Pseudomonadota</taxon>
        <taxon>Gammaproteobacteria</taxon>
        <taxon>Oceanospirillales</taxon>
        <taxon>Alcanivoracaceae</taxon>
        <taxon>Alloalcanivorax</taxon>
    </lineage>
</organism>
<comment type="caution">
    <text evidence="9">The sequence shown here is derived from an EMBL/GenBank/DDBJ whole genome shotgun (WGS) entry which is preliminary data.</text>
</comment>
<keyword evidence="2" id="KW-1003">Cell membrane</keyword>
<keyword evidence="3" id="KW-0997">Cell inner membrane</keyword>
<dbReference type="Pfam" id="PF03279">
    <property type="entry name" value="Lip_A_acyltrans"/>
    <property type="match status" value="1"/>
</dbReference>
<evidence type="ECO:0000313" key="10">
    <source>
        <dbReference type="Proteomes" id="UP001107961"/>
    </source>
</evidence>
<dbReference type="PIRSF" id="PIRSF026649">
    <property type="entry name" value="MsbB"/>
    <property type="match status" value="1"/>
</dbReference>
<dbReference type="EMBL" id="JAJVKT010000002">
    <property type="protein sequence ID" value="MCE7507356.1"/>
    <property type="molecule type" value="Genomic_DNA"/>
</dbReference>
<dbReference type="GO" id="GO:0016746">
    <property type="term" value="F:acyltransferase activity"/>
    <property type="evidence" value="ECO:0007669"/>
    <property type="project" value="UniProtKB-KW"/>
</dbReference>
<evidence type="ECO:0000256" key="8">
    <source>
        <dbReference type="SAM" id="Phobius"/>
    </source>
</evidence>
<name>A0A9Q3W139_9GAMM</name>
<evidence type="ECO:0000256" key="1">
    <source>
        <dbReference type="ARBA" id="ARBA00004533"/>
    </source>
</evidence>
<keyword evidence="5 8" id="KW-0472">Membrane</keyword>
<evidence type="ECO:0000256" key="4">
    <source>
        <dbReference type="ARBA" id="ARBA00022679"/>
    </source>
</evidence>
<accession>A0A9Q3W139</accession>